<comment type="caution">
    <text evidence="1">The sequence shown here is derived from an EMBL/GenBank/DDBJ whole genome shotgun (WGS) entry which is preliminary data.</text>
</comment>
<proteinExistence type="predicted"/>
<dbReference type="RefSeq" id="WP_189058117.1">
    <property type="nucleotide sequence ID" value="NZ_BMOR01000016.1"/>
</dbReference>
<organism evidence="1 2">
    <name type="scientific">Deinococcus daejeonensis</name>
    <dbReference type="NCBI Taxonomy" id="1007098"/>
    <lineage>
        <taxon>Bacteria</taxon>
        <taxon>Thermotogati</taxon>
        <taxon>Deinococcota</taxon>
        <taxon>Deinococci</taxon>
        <taxon>Deinococcales</taxon>
        <taxon>Deinococcaceae</taxon>
        <taxon>Deinococcus</taxon>
    </lineage>
</organism>
<dbReference type="Proteomes" id="UP000645517">
    <property type="component" value="Unassembled WGS sequence"/>
</dbReference>
<accession>A0ABQ2JD94</accession>
<protein>
    <submittedName>
        <fullName evidence="1">Uncharacterized protein</fullName>
    </submittedName>
</protein>
<sequence length="326" mass="35717">MTAARVTPLYALLEPQQQTLVRTTLESQGGNAADLDQLDACAAGLWDRAALPLYLNLTPLDRQLLHIFNVGRLSEPDAPTLLSSVPIKGKGNGPLLFPTPVGTLTTLHLNLLGVPMPGGYLTLTSNEIMPVSTFLQAYNAGNLKVAAALHRLLGRRRPWSDLYDSMALAFGSMIKEPHTPKLAACAVHVSPPPALSVRDRETLTDLHRLIPGEDYVLSFHWDKKTVTDFQVFTVSGQPCLIFPETVVADFLRVDPVLPVPSDPISSQTWIAMQLSAAPMSAYHQSALRRFLLVQNRVLAEYFSGTRGYLPDRHAPFRSTVTFTAVT</sequence>
<name>A0ABQ2JD94_9DEIO</name>
<evidence type="ECO:0000313" key="2">
    <source>
        <dbReference type="Proteomes" id="UP000645517"/>
    </source>
</evidence>
<evidence type="ECO:0000313" key="1">
    <source>
        <dbReference type="EMBL" id="GGN42787.1"/>
    </source>
</evidence>
<gene>
    <name evidence="1" type="ORF">GCM10010842_29560</name>
</gene>
<dbReference type="EMBL" id="BMOR01000016">
    <property type="protein sequence ID" value="GGN42787.1"/>
    <property type="molecule type" value="Genomic_DNA"/>
</dbReference>
<reference evidence="2" key="1">
    <citation type="journal article" date="2019" name="Int. J. Syst. Evol. Microbiol.">
        <title>The Global Catalogue of Microorganisms (GCM) 10K type strain sequencing project: providing services to taxonomists for standard genome sequencing and annotation.</title>
        <authorList>
            <consortium name="The Broad Institute Genomics Platform"/>
            <consortium name="The Broad Institute Genome Sequencing Center for Infectious Disease"/>
            <person name="Wu L."/>
            <person name="Ma J."/>
        </authorList>
    </citation>
    <scope>NUCLEOTIDE SEQUENCE [LARGE SCALE GENOMIC DNA]</scope>
    <source>
        <strain evidence="2">JCM 16918</strain>
    </source>
</reference>
<keyword evidence="2" id="KW-1185">Reference proteome</keyword>